<evidence type="ECO:0000256" key="2">
    <source>
        <dbReference type="ARBA" id="ARBA00022448"/>
    </source>
</evidence>
<feature type="transmembrane region" description="Helical" evidence="9">
    <location>
        <begin position="85"/>
        <end position="106"/>
    </location>
</feature>
<dbReference type="Gene3D" id="1.20.1080.10">
    <property type="entry name" value="Glycerol uptake facilitator protein"/>
    <property type="match status" value="1"/>
</dbReference>
<evidence type="ECO:0000256" key="9">
    <source>
        <dbReference type="SAM" id="Phobius"/>
    </source>
</evidence>
<comment type="subcellular location">
    <subcellularLocation>
        <location evidence="1">Membrane</location>
        <topology evidence="1">Multi-pass membrane protein</topology>
    </subcellularLocation>
</comment>
<gene>
    <name evidence="10" type="ORF">BAE44_0020992</name>
</gene>
<dbReference type="InterPro" id="IPR000425">
    <property type="entry name" value="MIP"/>
</dbReference>
<feature type="transmembrane region" description="Helical" evidence="9">
    <location>
        <begin position="210"/>
        <end position="229"/>
    </location>
</feature>
<dbReference type="PANTHER" id="PTHR45724:SF8">
    <property type="entry name" value="AQUAPORIN NIP1-4"/>
    <property type="match status" value="1"/>
</dbReference>
<feature type="transmembrane region" description="Helical" evidence="9">
    <location>
        <begin position="142"/>
        <end position="160"/>
    </location>
</feature>
<evidence type="ECO:0000256" key="1">
    <source>
        <dbReference type="ARBA" id="ARBA00004141"/>
    </source>
</evidence>
<feature type="transmembrane region" description="Helical" evidence="9">
    <location>
        <begin position="180"/>
        <end position="198"/>
    </location>
</feature>
<dbReference type="InterPro" id="IPR022357">
    <property type="entry name" value="MIP_CS"/>
</dbReference>
<keyword evidence="6 9" id="KW-0472">Membrane</keyword>
<dbReference type="SUPFAM" id="SSF81338">
    <property type="entry name" value="Aquaporin-like"/>
    <property type="match status" value="1"/>
</dbReference>
<organism evidence="10 11">
    <name type="scientific">Dichanthelium oligosanthes</name>
    <dbReference type="NCBI Taxonomy" id="888268"/>
    <lineage>
        <taxon>Eukaryota</taxon>
        <taxon>Viridiplantae</taxon>
        <taxon>Streptophyta</taxon>
        <taxon>Embryophyta</taxon>
        <taxon>Tracheophyta</taxon>
        <taxon>Spermatophyta</taxon>
        <taxon>Magnoliopsida</taxon>
        <taxon>Liliopsida</taxon>
        <taxon>Poales</taxon>
        <taxon>Poaceae</taxon>
        <taxon>PACMAD clade</taxon>
        <taxon>Panicoideae</taxon>
        <taxon>Panicodae</taxon>
        <taxon>Paniceae</taxon>
        <taxon>Dichantheliinae</taxon>
        <taxon>Dichanthelium</taxon>
    </lineage>
</organism>
<evidence type="ECO:0000256" key="5">
    <source>
        <dbReference type="ARBA" id="ARBA00022989"/>
    </source>
</evidence>
<sequence>MARREDDSYTNGSVFEASVEEGTKDKSEAYADVGEQPEDADDDAVCGMPASVSFIQQLIAEFLATFFLIFAGCGVITVNEKNDGMATFPGVAVVWGMTVMAMIYAVGHVSGAHINPAVTVGFAISGRFPWRKASNYCVPAYMLVQTVAATMASLMLRLMFGGRHEPAPVTVPGGSNVQSLVLEFIITFYLMFVIMAVATDDRAVGQMAGLAVGGTIILNALFAGPVSGASMNPARSIGPALVGSKYKALWVYIFGPFAGAAAGAWAYNLIRRTDKTLGEITKSTSRTNN</sequence>
<dbReference type="GO" id="GO:0016020">
    <property type="term" value="C:membrane"/>
    <property type="evidence" value="ECO:0007669"/>
    <property type="project" value="UniProtKB-SubCell"/>
</dbReference>
<dbReference type="GO" id="GO:0015267">
    <property type="term" value="F:channel activity"/>
    <property type="evidence" value="ECO:0007669"/>
    <property type="project" value="InterPro"/>
</dbReference>
<keyword evidence="11" id="KW-1185">Reference proteome</keyword>
<keyword evidence="2 7" id="KW-0813">Transport</keyword>
<evidence type="ECO:0000256" key="4">
    <source>
        <dbReference type="ARBA" id="ARBA00022737"/>
    </source>
</evidence>
<evidence type="ECO:0000313" key="10">
    <source>
        <dbReference type="EMBL" id="OEL17989.1"/>
    </source>
</evidence>
<protein>
    <submittedName>
        <fullName evidence="10">Aquaporin NIP1-4</fullName>
    </submittedName>
</protein>
<dbReference type="PANTHER" id="PTHR45724">
    <property type="entry name" value="AQUAPORIN NIP2-1"/>
    <property type="match status" value="1"/>
</dbReference>
<dbReference type="InterPro" id="IPR023271">
    <property type="entry name" value="Aquaporin-like"/>
</dbReference>
<dbReference type="PROSITE" id="PS00221">
    <property type="entry name" value="MIP"/>
    <property type="match status" value="1"/>
</dbReference>
<evidence type="ECO:0000256" key="6">
    <source>
        <dbReference type="ARBA" id="ARBA00023136"/>
    </source>
</evidence>
<comment type="caution">
    <text evidence="10">The sequence shown here is derived from an EMBL/GenBank/DDBJ whole genome shotgun (WGS) entry which is preliminary data.</text>
</comment>
<dbReference type="NCBIfam" id="TIGR00861">
    <property type="entry name" value="MIP"/>
    <property type="match status" value="1"/>
</dbReference>
<feature type="transmembrane region" description="Helical" evidence="9">
    <location>
        <begin position="58"/>
        <end position="78"/>
    </location>
</feature>
<dbReference type="STRING" id="888268.A0A1E5UYM2"/>
<evidence type="ECO:0000313" key="11">
    <source>
        <dbReference type="Proteomes" id="UP000095767"/>
    </source>
</evidence>
<dbReference type="Proteomes" id="UP000095767">
    <property type="component" value="Unassembled WGS sequence"/>
</dbReference>
<keyword evidence="4" id="KW-0677">Repeat</keyword>
<proteinExistence type="inferred from homology"/>
<dbReference type="AlphaFoldDB" id="A0A1E5UYM2"/>
<accession>A0A1E5UYM2</accession>
<keyword evidence="5 9" id="KW-1133">Transmembrane helix</keyword>
<feature type="region of interest" description="Disordered" evidence="8">
    <location>
        <begin position="1"/>
        <end position="39"/>
    </location>
</feature>
<name>A0A1E5UYM2_9POAL</name>
<evidence type="ECO:0000256" key="3">
    <source>
        <dbReference type="ARBA" id="ARBA00022692"/>
    </source>
</evidence>
<feature type="transmembrane region" description="Helical" evidence="9">
    <location>
        <begin position="249"/>
        <end position="270"/>
    </location>
</feature>
<keyword evidence="3 7" id="KW-0812">Transmembrane</keyword>
<dbReference type="CDD" id="cd00333">
    <property type="entry name" value="MIP"/>
    <property type="match status" value="1"/>
</dbReference>
<reference evidence="10 11" key="1">
    <citation type="submission" date="2016-09" db="EMBL/GenBank/DDBJ databases">
        <title>The draft genome of Dichanthelium oligosanthes: A C3 panicoid grass species.</title>
        <authorList>
            <person name="Studer A.J."/>
            <person name="Schnable J.C."/>
            <person name="Brutnell T.P."/>
        </authorList>
    </citation>
    <scope>NUCLEOTIDE SEQUENCE [LARGE SCALE GENOMIC DNA]</scope>
    <source>
        <strain evidence="11">cv. Kellogg 1175</strain>
        <tissue evidence="10">Leaf</tissue>
    </source>
</reference>
<comment type="similarity">
    <text evidence="7">Belongs to the MIP/aquaporin (TC 1.A.8) family.</text>
</comment>
<dbReference type="OrthoDB" id="3222at2759"/>
<dbReference type="EMBL" id="LWDX02058111">
    <property type="protein sequence ID" value="OEL17989.1"/>
    <property type="molecule type" value="Genomic_DNA"/>
</dbReference>
<dbReference type="InterPro" id="IPR034294">
    <property type="entry name" value="Aquaporin_transptr"/>
</dbReference>
<dbReference type="PRINTS" id="PR00783">
    <property type="entry name" value="MINTRINSICP"/>
</dbReference>
<dbReference type="Pfam" id="PF00230">
    <property type="entry name" value="MIP"/>
    <property type="match status" value="1"/>
</dbReference>
<evidence type="ECO:0000256" key="7">
    <source>
        <dbReference type="RuleBase" id="RU000477"/>
    </source>
</evidence>
<evidence type="ECO:0000256" key="8">
    <source>
        <dbReference type="SAM" id="MobiDB-lite"/>
    </source>
</evidence>